<reference evidence="2 3" key="1">
    <citation type="journal article" date="2017" name="Int. J. Parasitol.">
        <title>The genome of the protozoan parasite Cystoisospora suis and a reverse vaccinology approach to identify vaccine candidates.</title>
        <authorList>
            <person name="Palmieri N."/>
            <person name="Shrestha A."/>
            <person name="Ruttkowski B."/>
            <person name="Beck T."/>
            <person name="Vogl C."/>
            <person name="Tomley F."/>
            <person name="Blake D.P."/>
            <person name="Joachim A."/>
        </authorList>
    </citation>
    <scope>NUCLEOTIDE SEQUENCE [LARGE SCALE GENOMIC DNA]</scope>
    <source>
        <strain evidence="2 3">Wien I</strain>
    </source>
</reference>
<feature type="region of interest" description="Disordered" evidence="1">
    <location>
        <begin position="20"/>
        <end position="53"/>
    </location>
</feature>
<dbReference type="EMBL" id="MIGC01003557">
    <property type="protein sequence ID" value="PHJ19254.1"/>
    <property type="molecule type" value="Genomic_DNA"/>
</dbReference>
<dbReference type="Proteomes" id="UP000221165">
    <property type="component" value="Unassembled WGS sequence"/>
</dbReference>
<name>A0A2C6KSF2_9APIC</name>
<sequence length="53" mass="6028">LDSSMIDGFLDQEGCRYQGHEGEANRYASSASRHPHGISTHLHHRHRSSSRQQ</sequence>
<feature type="non-terminal residue" evidence="2">
    <location>
        <position position="1"/>
    </location>
</feature>
<feature type="non-terminal residue" evidence="2">
    <location>
        <position position="53"/>
    </location>
</feature>
<evidence type="ECO:0000313" key="3">
    <source>
        <dbReference type="Proteomes" id="UP000221165"/>
    </source>
</evidence>
<evidence type="ECO:0000256" key="1">
    <source>
        <dbReference type="SAM" id="MobiDB-lite"/>
    </source>
</evidence>
<feature type="compositionally biased region" description="Basic residues" evidence="1">
    <location>
        <begin position="33"/>
        <end position="53"/>
    </location>
</feature>
<organism evidence="2 3">
    <name type="scientific">Cystoisospora suis</name>
    <dbReference type="NCBI Taxonomy" id="483139"/>
    <lineage>
        <taxon>Eukaryota</taxon>
        <taxon>Sar</taxon>
        <taxon>Alveolata</taxon>
        <taxon>Apicomplexa</taxon>
        <taxon>Conoidasida</taxon>
        <taxon>Coccidia</taxon>
        <taxon>Eucoccidiorida</taxon>
        <taxon>Eimeriorina</taxon>
        <taxon>Sarcocystidae</taxon>
        <taxon>Cystoisospora</taxon>
    </lineage>
</organism>
<dbReference type="GeneID" id="94430276"/>
<dbReference type="AlphaFoldDB" id="A0A2C6KSF2"/>
<gene>
    <name evidence="2" type="ORF">CSUI_006915</name>
</gene>
<proteinExistence type="predicted"/>
<evidence type="ECO:0000313" key="2">
    <source>
        <dbReference type="EMBL" id="PHJ19254.1"/>
    </source>
</evidence>
<comment type="caution">
    <text evidence="2">The sequence shown here is derived from an EMBL/GenBank/DDBJ whole genome shotgun (WGS) entry which is preliminary data.</text>
</comment>
<keyword evidence="3" id="KW-1185">Reference proteome</keyword>
<accession>A0A2C6KSF2</accession>
<dbReference type="VEuPathDB" id="ToxoDB:CSUI_006915"/>
<dbReference type="RefSeq" id="XP_067920956.1">
    <property type="nucleotide sequence ID" value="XM_068067065.1"/>
</dbReference>
<protein>
    <submittedName>
        <fullName evidence="2">Uncharacterized protein</fullName>
    </submittedName>
</protein>